<dbReference type="EMBL" id="AZBU02000006">
    <property type="protein sequence ID" value="TKR73905.1"/>
    <property type="molecule type" value="Genomic_DNA"/>
</dbReference>
<dbReference type="Proteomes" id="UP000298663">
    <property type="component" value="Unassembled WGS sequence"/>
</dbReference>
<keyword evidence="3" id="KW-1185">Reference proteome</keyword>
<reference evidence="2 3" key="2">
    <citation type="journal article" date="2019" name="G3 (Bethesda)">
        <title>Hybrid Assembly of the Genome of the Entomopathogenic Nematode Steinernema carpocapsae Identifies the X-Chromosome.</title>
        <authorList>
            <person name="Serra L."/>
            <person name="Macchietto M."/>
            <person name="Macias-Munoz A."/>
            <person name="McGill C.J."/>
            <person name="Rodriguez I.M."/>
            <person name="Rodriguez B."/>
            <person name="Murad R."/>
            <person name="Mortazavi A."/>
        </authorList>
    </citation>
    <scope>NUCLEOTIDE SEQUENCE [LARGE SCALE GENOMIC DNA]</scope>
    <source>
        <strain evidence="2 3">ALL</strain>
    </source>
</reference>
<dbReference type="OrthoDB" id="5870771at2759"/>
<comment type="caution">
    <text evidence="2">The sequence shown here is derived from an EMBL/GenBank/DDBJ whole genome shotgun (WGS) entry which is preliminary data.</text>
</comment>
<evidence type="ECO:0000256" key="1">
    <source>
        <dbReference type="SAM" id="MobiDB-lite"/>
    </source>
</evidence>
<protein>
    <submittedName>
        <fullName evidence="2">Uncharacterized protein</fullName>
    </submittedName>
</protein>
<organism evidence="2 3">
    <name type="scientific">Steinernema carpocapsae</name>
    <name type="common">Entomopathogenic nematode</name>
    <dbReference type="NCBI Taxonomy" id="34508"/>
    <lineage>
        <taxon>Eukaryota</taxon>
        <taxon>Metazoa</taxon>
        <taxon>Ecdysozoa</taxon>
        <taxon>Nematoda</taxon>
        <taxon>Chromadorea</taxon>
        <taxon>Rhabditida</taxon>
        <taxon>Tylenchina</taxon>
        <taxon>Panagrolaimomorpha</taxon>
        <taxon>Strongyloidoidea</taxon>
        <taxon>Steinernematidae</taxon>
        <taxon>Steinernema</taxon>
    </lineage>
</organism>
<proteinExistence type="predicted"/>
<name>A0A4V6A142_STECR</name>
<evidence type="ECO:0000313" key="2">
    <source>
        <dbReference type="EMBL" id="TKR73905.1"/>
    </source>
</evidence>
<evidence type="ECO:0000313" key="3">
    <source>
        <dbReference type="Proteomes" id="UP000298663"/>
    </source>
</evidence>
<accession>A0A4V6A142</accession>
<feature type="compositionally biased region" description="Basic residues" evidence="1">
    <location>
        <begin position="108"/>
        <end position="131"/>
    </location>
</feature>
<feature type="region of interest" description="Disordered" evidence="1">
    <location>
        <begin position="89"/>
        <end position="131"/>
    </location>
</feature>
<gene>
    <name evidence="2" type="ORF">L596_021152</name>
</gene>
<dbReference type="AlphaFoldDB" id="A0A4V6A142"/>
<sequence length="131" mass="14918">MHIHFNPSSDVDWERFFKQQAEQHGAGISNPFRGYAYQRGTGIGDIFRGVFRYIMPIIKRASVKNELFNTGSRILNDLAHGEKVSHSIKKQGLEGAKNMVKNYNHSGGARKRRSVSKKKKPVSKTRKVTFL</sequence>
<reference evidence="2 3" key="1">
    <citation type="journal article" date="2015" name="Genome Biol.">
        <title>Comparative genomics of Steinernema reveals deeply conserved gene regulatory networks.</title>
        <authorList>
            <person name="Dillman A.R."/>
            <person name="Macchietto M."/>
            <person name="Porter C.F."/>
            <person name="Rogers A."/>
            <person name="Williams B."/>
            <person name="Antoshechkin I."/>
            <person name="Lee M.M."/>
            <person name="Goodwin Z."/>
            <person name="Lu X."/>
            <person name="Lewis E.E."/>
            <person name="Goodrich-Blair H."/>
            <person name="Stock S.P."/>
            <person name="Adams B.J."/>
            <person name="Sternberg P.W."/>
            <person name="Mortazavi A."/>
        </authorList>
    </citation>
    <scope>NUCLEOTIDE SEQUENCE [LARGE SCALE GENOMIC DNA]</scope>
    <source>
        <strain evidence="2 3">ALL</strain>
    </source>
</reference>